<sequence length="356" mass="38909">MIPKGLSLKKSKNGYYFIIIAAALSALIHVISKPMLENSTHSVEINPIVMAFLIYFICGIFFTPLAKKTHSISKFGKKDWMFMGIIGITEVAALITYFYGLSTSTAVNASIFSNSEIIFALVIAMLVFKEKLRIKECIPFSMIIIGMMVIPIGNDLIHNNFTLGNMVIGDLLIIFSGFLYAVDITLCKYVGDRFDVKRVTQIVSFVCAAAAISVIVLFQIPMDIDIAQLPGILVMSILGTGMSTLFFLVGLKLIGAVRTVLLYSTTSVFGVLFSGIILSEAITALDVISLVLVLAGIFLLRNRLAEGEHDSGTEEEIIVTTARKSSSIKRGKYVPKTSIPKKIEEKIVFHGWIGAG</sequence>
<keyword evidence="4 6" id="KW-1133">Transmembrane helix</keyword>
<dbReference type="KEGG" id="ncl:C5F47_03890"/>
<accession>A0A7D5M0G5</accession>
<feature type="transmembrane region" description="Helical" evidence="6">
    <location>
        <begin position="140"/>
        <end position="157"/>
    </location>
</feature>
<feature type="transmembrane region" description="Helical" evidence="6">
    <location>
        <begin position="202"/>
        <end position="220"/>
    </location>
</feature>
<dbReference type="Pfam" id="PF00892">
    <property type="entry name" value="EamA"/>
    <property type="match status" value="2"/>
</dbReference>
<feature type="transmembrane region" description="Helical" evidence="6">
    <location>
        <begin position="79"/>
        <end position="100"/>
    </location>
</feature>
<evidence type="ECO:0000256" key="2">
    <source>
        <dbReference type="ARBA" id="ARBA00022475"/>
    </source>
</evidence>
<evidence type="ECO:0000256" key="4">
    <source>
        <dbReference type="ARBA" id="ARBA00022989"/>
    </source>
</evidence>
<dbReference type="PANTHER" id="PTHR42920:SF5">
    <property type="entry name" value="EAMA DOMAIN-CONTAINING PROTEIN"/>
    <property type="match status" value="1"/>
</dbReference>
<dbReference type="GO" id="GO:0005886">
    <property type="term" value="C:plasma membrane"/>
    <property type="evidence" value="ECO:0007669"/>
    <property type="project" value="UniProtKB-SubCell"/>
</dbReference>
<dbReference type="InterPro" id="IPR037185">
    <property type="entry name" value="EmrE-like"/>
</dbReference>
<feature type="transmembrane region" description="Helical" evidence="6">
    <location>
        <begin position="284"/>
        <end position="300"/>
    </location>
</feature>
<keyword evidence="5 6" id="KW-0472">Membrane</keyword>
<evidence type="ECO:0000256" key="1">
    <source>
        <dbReference type="ARBA" id="ARBA00004651"/>
    </source>
</evidence>
<dbReference type="GeneID" id="56059136"/>
<dbReference type="InterPro" id="IPR000620">
    <property type="entry name" value="EamA_dom"/>
</dbReference>
<feature type="domain" description="EamA" evidence="7">
    <location>
        <begin position="168"/>
        <end position="300"/>
    </location>
</feature>
<feature type="transmembrane region" description="Helical" evidence="6">
    <location>
        <begin position="226"/>
        <end position="248"/>
    </location>
</feature>
<feature type="transmembrane region" description="Helical" evidence="6">
    <location>
        <begin position="48"/>
        <end position="67"/>
    </location>
</feature>
<evidence type="ECO:0000259" key="7">
    <source>
        <dbReference type="Pfam" id="PF00892"/>
    </source>
</evidence>
<evidence type="ECO:0000313" key="8">
    <source>
        <dbReference type="EMBL" id="QLH02755.1"/>
    </source>
</evidence>
<evidence type="ECO:0000256" key="5">
    <source>
        <dbReference type="ARBA" id="ARBA00023136"/>
    </source>
</evidence>
<dbReference type="RefSeq" id="WP_179361596.1">
    <property type="nucleotide sequence ID" value="NZ_CP026993.1"/>
</dbReference>
<feature type="domain" description="EamA" evidence="7">
    <location>
        <begin position="14"/>
        <end position="150"/>
    </location>
</feature>
<dbReference type="AlphaFoldDB" id="A0A7D5M0G5"/>
<proteinExistence type="predicted"/>
<evidence type="ECO:0000256" key="6">
    <source>
        <dbReference type="SAM" id="Phobius"/>
    </source>
</evidence>
<evidence type="ECO:0000313" key="9">
    <source>
        <dbReference type="Proteomes" id="UP000509771"/>
    </source>
</evidence>
<keyword evidence="2" id="KW-1003">Cell membrane</keyword>
<evidence type="ECO:0000256" key="3">
    <source>
        <dbReference type="ARBA" id="ARBA00022692"/>
    </source>
</evidence>
<comment type="subcellular location">
    <subcellularLocation>
        <location evidence="1">Cell membrane</location>
        <topology evidence="1">Multi-pass membrane protein</topology>
    </subcellularLocation>
</comment>
<gene>
    <name evidence="8" type="ORF">C5F47_03890</name>
</gene>
<protein>
    <submittedName>
        <fullName evidence="8">Multidrug DMT transporter permease</fullName>
    </submittedName>
</protein>
<keyword evidence="3 6" id="KW-0812">Transmembrane</keyword>
<dbReference type="InterPro" id="IPR051258">
    <property type="entry name" value="Diverse_Substrate_Transporter"/>
</dbReference>
<feature type="transmembrane region" description="Helical" evidence="6">
    <location>
        <begin position="14"/>
        <end position="36"/>
    </location>
</feature>
<dbReference type="SUPFAM" id="SSF103481">
    <property type="entry name" value="Multidrug resistance efflux transporter EmrE"/>
    <property type="match status" value="2"/>
</dbReference>
<keyword evidence="9" id="KW-1185">Reference proteome</keyword>
<dbReference type="Proteomes" id="UP000509771">
    <property type="component" value="Chromosome"/>
</dbReference>
<feature type="transmembrane region" description="Helical" evidence="6">
    <location>
        <begin position="260"/>
        <end position="278"/>
    </location>
</feature>
<dbReference type="EMBL" id="CP026993">
    <property type="protein sequence ID" value="QLH02755.1"/>
    <property type="molecule type" value="Genomic_DNA"/>
</dbReference>
<reference evidence="8 9" key="1">
    <citation type="submission" date="2018-02" db="EMBL/GenBank/DDBJ databases">
        <title>Complete genome of Nitrosopumilus cobalaminigenes HCA1.</title>
        <authorList>
            <person name="Qin W."/>
            <person name="Zheng Y."/>
            <person name="Stahl D.A."/>
        </authorList>
    </citation>
    <scope>NUCLEOTIDE SEQUENCE [LARGE SCALE GENOMIC DNA]</scope>
    <source>
        <strain evidence="8 9">HCA1</strain>
    </source>
</reference>
<feature type="transmembrane region" description="Helical" evidence="6">
    <location>
        <begin position="163"/>
        <end position="182"/>
    </location>
</feature>
<dbReference type="OrthoDB" id="78162at2157"/>
<name>A0A7D5M0G5_9ARCH</name>
<organism evidence="8 9">
    <name type="scientific">Nitrosopumilus cobalaminigenes</name>
    <dbReference type="NCBI Taxonomy" id="1470066"/>
    <lineage>
        <taxon>Archaea</taxon>
        <taxon>Nitrososphaerota</taxon>
        <taxon>Nitrososphaeria</taxon>
        <taxon>Nitrosopumilales</taxon>
        <taxon>Nitrosopumilaceae</taxon>
        <taxon>Nitrosopumilus</taxon>
    </lineage>
</organism>
<feature type="transmembrane region" description="Helical" evidence="6">
    <location>
        <begin position="106"/>
        <end position="128"/>
    </location>
</feature>
<dbReference type="PANTHER" id="PTHR42920">
    <property type="entry name" value="OS03G0707200 PROTEIN-RELATED"/>
    <property type="match status" value="1"/>
</dbReference>